<reference evidence="9" key="1">
    <citation type="submission" date="2024-06" db="EMBL/GenBank/DDBJ databases">
        <authorList>
            <person name="Liu X."/>
            <person name="Lenzi L."/>
            <person name="Haldenby T S."/>
            <person name="Uol C."/>
        </authorList>
    </citation>
    <scope>NUCLEOTIDE SEQUENCE</scope>
</reference>
<comment type="similarity">
    <text evidence="2">Belongs to the LipB family.</text>
</comment>
<dbReference type="EC" id="2.3.1.181" evidence="3"/>
<evidence type="ECO:0000256" key="2">
    <source>
        <dbReference type="ARBA" id="ARBA00007907"/>
    </source>
</evidence>
<dbReference type="NCBIfam" id="TIGR00214">
    <property type="entry name" value="lipB"/>
    <property type="match status" value="1"/>
</dbReference>
<protein>
    <recommendedName>
        <fullName evidence="3">lipoyl(octanoyl) transferase</fullName>
        <ecNumber evidence="3">2.3.1.181</ecNumber>
    </recommendedName>
    <alternativeName>
        <fullName evidence="6">Lipoate-protein ligase B</fullName>
    </alternativeName>
    <alternativeName>
        <fullName evidence="7">Lipoyl/octanoyl transferase</fullName>
    </alternativeName>
</protein>
<dbReference type="AlphaFoldDB" id="A0AAV2T7C0"/>
<dbReference type="CDD" id="cd16444">
    <property type="entry name" value="LipB"/>
    <property type="match status" value="1"/>
</dbReference>
<evidence type="ECO:0000256" key="7">
    <source>
        <dbReference type="ARBA" id="ARBA00033331"/>
    </source>
</evidence>
<comment type="pathway">
    <text evidence="1">Protein modification; protein lipoylation via endogenous pathway; protein N(6)-(lipoyl)lysine from octanoyl-[acyl-carrier-protein]: step 1/2.</text>
</comment>
<feature type="domain" description="BPL/LPL catalytic" evidence="8">
    <location>
        <begin position="34"/>
        <end position="225"/>
    </location>
</feature>
<evidence type="ECO:0000256" key="6">
    <source>
        <dbReference type="ARBA" id="ARBA00030797"/>
    </source>
</evidence>
<evidence type="ECO:0000256" key="1">
    <source>
        <dbReference type="ARBA" id="ARBA00004821"/>
    </source>
</evidence>
<evidence type="ECO:0000256" key="4">
    <source>
        <dbReference type="ARBA" id="ARBA00022679"/>
    </source>
</evidence>
<evidence type="ECO:0000259" key="8">
    <source>
        <dbReference type="PROSITE" id="PS51733"/>
    </source>
</evidence>
<evidence type="ECO:0000313" key="9">
    <source>
        <dbReference type="EMBL" id="CAL5132726.1"/>
    </source>
</evidence>
<dbReference type="InterPro" id="IPR000544">
    <property type="entry name" value="Octanoyltransferase"/>
</dbReference>
<dbReference type="Pfam" id="PF21948">
    <property type="entry name" value="LplA-B_cat"/>
    <property type="match status" value="1"/>
</dbReference>
<dbReference type="Proteomes" id="UP001497525">
    <property type="component" value="Unassembled WGS sequence"/>
</dbReference>
<keyword evidence="5" id="KW-0012">Acyltransferase</keyword>
<dbReference type="PROSITE" id="PS01313">
    <property type="entry name" value="LIPB"/>
    <property type="match status" value="1"/>
</dbReference>
<dbReference type="InterPro" id="IPR004143">
    <property type="entry name" value="BPL_LPL_catalytic"/>
</dbReference>
<gene>
    <name evidence="9" type="ORF">CDAUBV1_LOCUS5568</name>
</gene>
<dbReference type="PANTHER" id="PTHR10993">
    <property type="entry name" value="OCTANOYLTRANSFERASE"/>
    <property type="match status" value="1"/>
</dbReference>
<keyword evidence="4" id="KW-0808">Transferase</keyword>
<evidence type="ECO:0000256" key="3">
    <source>
        <dbReference type="ARBA" id="ARBA00012334"/>
    </source>
</evidence>
<evidence type="ECO:0000256" key="5">
    <source>
        <dbReference type="ARBA" id="ARBA00023315"/>
    </source>
</evidence>
<proteinExistence type="inferred from homology"/>
<dbReference type="SUPFAM" id="SSF55681">
    <property type="entry name" value="Class II aaRS and biotin synthetases"/>
    <property type="match status" value="1"/>
</dbReference>
<dbReference type="GO" id="GO:0009249">
    <property type="term" value="P:protein lipoylation"/>
    <property type="evidence" value="ECO:0007669"/>
    <property type="project" value="InterPro"/>
</dbReference>
<dbReference type="EMBL" id="CAXLJL010000134">
    <property type="protein sequence ID" value="CAL5132726.1"/>
    <property type="molecule type" value="Genomic_DNA"/>
</dbReference>
<dbReference type="PROSITE" id="PS51733">
    <property type="entry name" value="BPL_LPL_CATALYTIC"/>
    <property type="match status" value="1"/>
</dbReference>
<sequence length="285" mass="31359">MLTSITSFYLGRVSYSPALFLQKAIVQLTKELGTTRTHTILLLEHYPVYTIGVRQTDPANDYSEAGITDLQKLGAEFVKTDRGGLITYHGPGQLVAYPIVNLRCKDLIGKGLRWYVCALEQAGVDVCARFGLKAFVGGASDIGVWLSPTKKIMSVGVHKTDAITYHGVALNCTTEPLSWLRKIVPCGLVGREATCLSEACRHPIELSDVGIKMSDCLVNSLFGKPSNRKSHLLVQYRTDLQGNWDNSTANHSTEFSSHFGSSNPPRIWSDVVNSILQDLRSRTKS</sequence>
<comment type="caution">
    <text evidence="9">The sequence shown here is derived from an EMBL/GenBank/DDBJ whole genome shotgun (WGS) entry which is preliminary data.</text>
</comment>
<dbReference type="Gene3D" id="3.30.930.10">
    <property type="entry name" value="Bira Bifunctional Protein, Domain 2"/>
    <property type="match status" value="1"/>
</dbReference>
<name>A0AAV2T7C0_CALDB</name>
<dbReference type="GO" id="GO:0033819">
    <property type="term" value="F:lipoyl(octanoyl) transferase activity"/>
    <property type="evidence" value="ECO:0007669"/>
    <property type="project" value="UniProtKB-EC"/>
</dbReference>
<dbReference type="InterPro" id="IPR020605">
    <property type="entry name" value="Octanoyltransferase_CS"/>
</dbReference>
<organism evidence="9 10">
    <name type="scientific">Calicophoron daubneyi</name>
    <name type="common">Rumen fluke</name>
    <name type="synonym">Paramphistomum daubneyi</name>
    <dbReference type="NCBI Taxonomy" id="300641"/>
    <lineage>
        <taxon>Eukaryota</taxon>
        <taxon>Metazoa</taxon>
        <taxon>Spiralia</taxon>
        <taxon>Lophotrochozoa</taxon>
        <taxon>Platyhelminthes</taxon>
        <taxon>Trematoda</taxon>
        <taxon>Digenea</taxon>
        <taxon>Plagiorchiida</taxon>
        <taxon>Pronocephalata</taxon>
        <taxon>Paramphistomoidea</taxon>
        <taxon>Paramphistomidae</taxon>
        <taxon>Calicophoron</taxon>
    </lineage>
</organism>
<accession>A0AAV2T7C0</accession>
<dbReference type="PANTHER" id="PTHR10993:SF7">
    <property type="entry name" value="LIPOYLTRANSFERASE 2, MITOCHONDRIAL-RELATED"/>
    <property type="match status" value="1"/>
</dbReference>
<evidence type="ECO:0000313" key="10">
    <source>
        <dbReference type="Proteomes" id="UP001497525"/>
    </source>
</evidence>
<dbReference type="InterPro" id="IPR045864">
    <property type="entry name" value="aa-tRNA-synth_II/BPL/LPL"/>
</dbReference>